<evidence type="ECO:0000313" key="2">
    <source>
        <dbReference type="Proteomes" id="UP001206925"/>
    </source>
</evidence>
<protein>
    <submittedName>
        <fullName evidence="1">Uncharacterized protein</fullName>
    </submittedName>
</protein>
<keyword evidence="2" id="KW-1185">Reference proteome</keyword>
<comment type="caution">
    <text evidence="1">The sequence shown here is derived from an EMBL/GenBank/DDBJ whole genome shotgun (WGS) entry which is preliminary data.</text>
</comment>
<name>A0AAD5GRV6_AMBAR</name>
<evidence type="ECO:0000313" key="1">
    <source>
        <dbReference type="EMBL" id="KAI7751059.1"/>
    </source>
</evidence>
<organism evidence="1 2">
    <name type="scientific">Ambrosia artemisiifolia</name>
    <name type="common">Common ragweed</name>
    <dbReference type="NCBI Taxonomy" id="4212"/>
    <lineage>
        <taxon>Eukaryota</taxon>
        <taxon>Viridiplantae</taxon>
        <taxon>Streptophyta</taxon>
        <taxon>Embryophyta</taxon>
        <taxon>Tracheophyta</taxon>
        <taxon>Spermatophyta</taxon>
        <taxon>Magnoliopsida</taxon>
        <taxon>eudicotyledons</taxon>
        <taxon>Gunneridae</taxon>
        <taxon>Pentapetalae</taxon>
        <taxon>asterids</taxon>
        <taxon>campanulids</taxon>
        <taxon>Asterales</taxon>
        <taxon>Asteraceae</taxon>
        <taxon>Asteroideae</taxon>
        <taxon>Heliantheae alliance</taxon>
        <taxon>Heliantheae</taxon>
        <taxon>Ambrosia</taxon>
    </lineage>
</organism>
<dbReference type="AlphaFoldDB" id="A0AAD5GRV6"/>
<sequence>DVAYEHRGQEYSKLREEKKKFEFCTPGVRLNAYKVMQTHTRERMLEMLSRDNDFMDAKLPSTFAYTLSFNVDMYWSCKGNKYFIIKVETLVS</sequence>
<feature type="non-terminal residue" evidence="1">
    <location>
        <position position="92"/>
    </location>
</feature>
<gene>
    <name evidence="1" type="ORF">M8C21_029718</name>
</gene>
<dbReference type="Proteomes" id="UP001206925">
    <property type="component" value="Unassembled WGS sequence"/>
</dbReference>
<accession>A0AAD5GRV6</accession>
<proteinExistence type="predicted"/>
<reference evidence="1" key="1">
    <citation type="submission" date="2022-06" db="EMBL/GenBank/DDBJ databases">
        <title>Uncovering the hologenomic basis of an extraordinary plant invasion.</title>
        <authorList>
            <person name="Bieker V.C."/>
            <person name="Martin M.D."/>
            <person name="Gilbert T."/>
            <person name="Hodgins K."/>
            <person name="Battlay P."/>
            <person name="Petersen B."/>
            <person name="Wilson J."/>
        </authorList>
    </citation>
    <scope>NUCLEOTIDE SEQUENCE</scope>
    <source>
        <strain evidence="1">AA19_3_7</strain>
        <tissue evidence="1">Leaf</tissue>
    </source>
</reference>
<dbReference type="EMBL" id="JAMZMK010006004">
    <property type="protein sequence ID" value="KAI7751059.1"/>
    <property type="molecule type" value="Genomic_DNA"/>
</dbReference>